<dbReference type="EMBL" id="CAOQHR010000007">
    <property type="protein sequence ID" value="CAI6337139.1"/>
    <property type="molecule type" value="Genomic_DNA"/>
</dbReference>
<dbReference type="PANTHER" id="PTHR23310">
    <property type="entry name" value="ACYL-COA-BINDING PROTEIN, ACBP"/>
    <property type="match status" value="1"/>
</dbReference>
<accession>A0A9W4UKT4</accession>
<dbReference type="GO" id="GO:0000062">
    <property type="term" value="F:fatty-acyl-CoA binding"/>
    <property type="evidence" value="ECO:0007669"/>
    <property type="project" value="InterPro"/>
</dbReference>
<dbReference type="PROSITE" id="PS51228">
    <property type="entry name" value="ACB_2"/>
    <property type="match status" value="1"/>
</dbReference>
<dbReference type="Pfam" id="PF00887">
    <property type="entry name" value="ACBP"/>
    <property type="match status" value="1"/>
</dbReference>
<evidence type="ECO:0000259" key="3">
    <source>
        <dbReference type="PROSITE" id="PS51228"/>
    </source>
</evidence>
<dbReference type="OrthoDB" id="346910at2759"/>
<dbReference type="InterPro" id="IPR000582">
    <property type="entry name" value="Acyl-CoA-binding_protein"/>
</dbReference>
<evidence type="ECO:0000313" key="5">
    <source>
        <dbReference type="Proteomes" id="UP001152607"/>
    </source>
</evidence>
<dbReference type="InterPro" id="IPR035984">
    <property type="entry name" value="Acyl-CoA-binding_sf"/>
</dbReference>
<feature type="domain" description="ACB" evidence="3">
    <location>
        <begin position="2"/>
        <end position="113"/>
    </location>
</feature>
<dbReference type="PANTHER" id="PTHR23310:SF62">
    <property type="entry name" value="ACYL-COA BINDING PROTEIN 1, ISOFORM A"/>
    <property type="match status" value="1"/>
</dbReference>
<sequence length="113" mass="12646">MPSAKFDEVYKKTRDIKSGPSNDELLNVRLISRNLLCCYPLVPVTDIITLQLYAYAKVAQGEDIEKAPKPGMMDFTGKAKRKRWQEVVDAGTSQADAEKKYIELGEGLIKTHG</sequence>
<keyword evidence="5" id="KW-1185">Reference proteome</keyword>
<comment type="caution">
    <text evidence="4">The sequence shown here is derived from an EMBL/GenBank/DDBJ whole genome shotgun (WGS) entry which is preliminary data.</text>
</comment>
<evidence type="ECO:0000256" key="2">
    <source>
        <dbReference type="ARBA" id="ARBA00023121"/>
    </source>
</evidence>
<name>A0A9W4UKT4_9PLEO</name>
<organism evidence="4 5">
    <name type="scientific">Periconia digitata</name>
    <dbReference type="NCBI Taxonomy" id="1303443"/>
    <lineage>
        <taxon>Eukaryota</taxon>
        <taxon>Fungi</taxon>
        <taxon>Dikarya</taxon>
        <taxon>Ascomycota</taxon>
        <taxon>Pezizomycotina</taxon>
        <taxon>Dothideomycetes</taxon>
        <taxon>Pleosporomycetidae</taxon>
        <taxon>Pleosporales</taxon>
        <taxon>Massarineae</taxon>
        <taxon>Periconiaceae</taxon>
        <taxon>Periconia</taxon>
    </lineage>
</organism>
<dbReference type="SUPFAM" id="SSF47027">
    <property type="entry name" value="Acyl-CoA binding protein"/>
    <property type="match status" value="1"/>
</dbReference>
<evidence type="ECO:0000256" key="1">
    <source>
        <dbReference type="ARBA" id="ARBA00005567"/>
    </source>
</evidence>
<proteinExistence type="inferred from homology"/>
<gene>
    <name evidence="4" type="ORF">PDIGIT_LOCUS10247</name>
</gene>
<comment type="similarity">
    <text evidence="1">Belongs to the ACBP family.</text>
</comment>
<dbReference type="AlphaFoldDB" id="A0A9W4UKT4"/>
<dbReference type="Gene3D" id="1.20.80.10">
    <property type="match status" value="1"/>
</dbReference>
<dbReference type="Proteomes" id="UP001152607">
    <property type="component" value="Unassembled WGS sequence"/>
</dbReference>
<dbReference type="InterPro" id="IPR014352">
    <property type="entry name" value="FERM/acyl-CoA-bd_prot_sf"/>
</dbReference>
<protein>
    <recommendedName>
        <fullName evidence="3">ACB domain-containing protein</fullName>
    </recommendedName>
</protein>
<dbReference type="GO" id="GO:0006631">
    <property type="term" value="P:fatty acid metabolic process"/>
    <property type="evidence" value="ECO:0007669"/>
    <property type="project" value="TreeGrafter"/>
</dbReference>
<evidence type="ECO:0000313" key="4">
    <source>
        <dbReference type="EMBL" id="CAI6337139.1"/>
    </source>
</evidence>
<keyword evidence="2" id="KW-0446">Lipid-binding</keyword>
<reference evidence="4" key="1">
    <citation type="submission" date="2023-01" db="EMBL/GenBank/DDBJ databases">
        <authorList>
            <person name="Van Ghelder C."/>
            <person name="Rancurel C."/>
        </authorList>
    </citation>
    <scope>NUCLEOTIDE SEQUENCE</scope>
    <source>
        <strain evidence="4">CNCM I-4278</strain>
    </source>
</reference>